<name>A0A7R8Z7K7_TIMDO</name>
<dbReference type="UniPathway" id="UPA00762">
    <property type="reaction ID" value="UER00747"/>
</dbReference>
<dbReference type="InterPro" id="IPR023088">
    <property type="entry name" value="PDEase"/>
</dbReference>
<feature type="binding site" evidence="10">
    <location>
        <position position="505"/>
    </location>
    <ligand>
        <name>Zn(2+)</name>
        <dbReference type="ChEBI" id="CHEBI:29105"/>
        <label>1</label>
    </ligand>
</feature>
<dbReference type="CDD" id="cd00130">
    <property type="entry name" value="PAS"/>
    <property type="match status" value="1"/>
</dbReference>
<feature type="binding site" evidence="9">
    <location>
        <position position="684"/>
    </location>
    <ligand>
        <name>AMP</name>
        <dbReference type="ChEBI" id="CHEBI:456215"/>
    </ligand>
</feature>
<dbReference type="SUPFAM" id="SSF55785">
    <property type="entry name" value="PYP-like sensor domain (PAS domain)"/>
    <property type="match status" value="1"/>
</dbReference>
<dbReference type="Gene3D" id="1.10.1300.10">
    <property type="entry name" value="3'5'-cyclic nucleotide phosphodiesterase, catalytic domain"/>
    <property type="match status" value="1"/>
</dbReference>
<dbReference type="Gene3D" id="3.30.450.20">
    <property type="entry name" value="PAS domain"/>
    <property type="match status" value="1"/>
</dbReference>
<dbReference type="Pfam" id="PF23198">
    <property type="entry name" value="PDE8A_N"/>
    <property type="match status" value="1"/>
</dbReference>
<protein>
    <recommendedName>
        <fullName evidence="4">3',5'-cyclic-AMP phosphodiesterase</fullName>
        <ecNumber evidence="4">3.1.4.53</ecNumber>
    </recommendedName>
</protein>
<feature type="binding site" evidence="9">
    <location>
        <begin position="464"/>
        <end position="468"/>
    </location>
    <ligand>
        <name>AMP</name>
        <dbReference type="ChEBI" id="CHEBI:456215"/>
    </ligand>
</feature>
<dbReference type="InterPro" id="IPR035965">
    <property type="entry name" value="PAS-like_dom_sf"/>
</dbReference>
<evidence type="ECO:0000256" key="5">
    <source>
        <dbReference type="ARBA" id="ARBA00022723"/>
    </source>
</evidence>
<dbReference type="AlphaFoldDB" id="A0A7R8Z7K7"/>
<proteinExistence type="inferred from homology"/>
<comment type="similarity">
    <text evidence="3">Belongs to the cyclic nucleotide phosphodiesterase family. PDE8 subfamily.</text>
</comment>
<dbReference type="PROSITE" id="PS51845">
    <property type="entry name" value="PDEASE_I_2"/>
    <property type="match status" value="1"/>
</dbReference>
<dbReference type="InterPro" id="IPR003607">
    <property type="entry name" value="HD/PDEase_dom"/>
</dbReference>
<dbReference type="SUPFAM" id="SSF52172">
    <property type="entry name" value="CheY-like"/>
    <property type="match status" value="1"/>
</dbReference>
<evidence type="ECO:0000313" key="12">
    <source>
        <dbReference type="EMBL" id="CAD7199359.1"/>
    </source>
</evidence>
<dbReference type="SMART" id="SM00471">
    <property type="entry name" value="HDc"/>
    <property type="match status" value="1"/>
</dbReference>
<feature type="binding site" evidence="9">
    <location>
        <position position="505"/>
    </location>
    <ligand>
        <name>AMP</name>
        <dbReference type="ChEBI" id="CHEBI:456215"/>
    </ligand>
</feature>
<feature type="active site" description="Proton donor" evidence="8">
    <location>
        <position position="464"/>
    </location>
</feature>
<evidence type="ECO:0000256" key="6">
    <source>
        <dbReference type="ARBA" id="ARBA00022801"/>
    </source>
</evidence>
<dbReference type="InterPro" id="IPR057304">
    <property type="entry name" value="PDE8-like_REC_N"/>
</dbReference>
<dbReference type="PRINTS" id="PR00387">
    <property type="entry name" value="PDIESTERASE1"/>
</dbReference>
<evidence type="ECO:0000256" key="8">
    <source>
        <dbReference type="PIRSR" id="PIRSR623088-1"/>
    </source>
</evidence>
<dbReference type="Gene3D" id="3.40.50.2300">
    <property type="match status" value="1"/>
</dbReference>
<reference evidence="12" key="1">
    <citation type="submission" date="2020-11" db="EMBL/GenBank/DDBJ databases">
        <authorList>
            <person name="Tran Van P."/>
        </authorList>
    </citation>
    <scope>NUCLEOTIDE SEQUENCE</scope>
</reference>
<dbReference type="InterPro" id="IPR036971">
    <property type="entry name" value="PDEase_catalytic_dom_sf"/>
</dbReference>
<keyword evidence="7" id="KW-0114">cAMP</keyword>
<dbReference type="InterPro" id="IPR000014">
    <property type="entry name" value="PAS"/>
</dbReference>
<dbReference type="EMBL" id="OA566739">
    <property type="protein sequence ID" value="CAD7199359.1"/>
    <property type="molecule type" value="Genomic_DNA"/>
</dbReference>
<feature type="binding site" evidence="9">
    <location>
        <position position="632"/>
    </location>
    <ligand>
        <name>AMP</name>
        <dbReference type="ChEBI" id="CHEBI:456215"/>
    </ligand>
</feature>
<keyword evidence="6" id="KW-0378">Hydrolase</keyword>
<feature type="binding site" evidence="10">
    <location>
        <position position="632"/>
    </location>
    <ligand>
        <name>Zn(2+)</name>
        <dbReference type="ChEBI" id="CHEBI:29105"/>
        <label>1</label>
    </ligand>
</feature>
<gene>
    <name evidence="12" type="ORF">TDIB3V08_LOCUS5609</name>
</gene>
<dbReference type="GO" id="GO:0004115">
    <property type="term" value="F:3',5'-cyclic-AMP phosphodiesterase activity"/>
    <property type="evidence" value="ECO:0007669"/>
    <property type="project" value="UniProtKB-EC"/>
</dbReference>
<organism evidence="12">
    <name type="scientific">Timema douglasi</name>
    <name type="common">Walking stick</name>
    <dbReference type="NCBI Taxonomy" id="61478"/>
    <lineage>
        <taxon>Eukaryota</taxon>
        <taxon>Metazoa</taxon>
        <taxon>Ecdysozoa</taxon>
        <taxon>Arthropoda</taxon>
        <taxon>Hexapoda</taxon>
        <taxon>Insecta</taxon>
        <taxon>Pterygota</taxon>
        <taxon>Neoptera</taxon>
        <taxon>Polyneoptera</taxon>
        <taxon>Phasmatodea</taxon>
        <taxon>Timematodea</taxon>
        <taxon>Timematoidea</taxon>
        <taxon>Timematidae</taxon>
        <taxon>Timema</taxon>
    </lineage>
</organism>
<dbReference type="GO" id="GO:0046872">
    <property type="term" value="F:metal ion binding"/>
    <property type="evidence" value="ECO:0007669"/>
    <property type="project" value="UniProtKB-KW"/>
</dbReference>
<dbReference type="GO" id="GO:0007165">
    <property type="term" value="P:signal transduction"/>
    <property type="evidence" value="ECO:0007669"/>
    <property type="project" value="InterPro"/>
</dbReference>
<dbReference type="InterPro" id="IPR002073">
    <property type="entry name" value="PDEase_catalytic_dom"/>
</dbReference>
<evidence type="ECO:0000256" key="3">
    <source>
        <dbReference type="ARBA" id="ARBA00006437"/>
    </source>
</evidence>
<accession>A0A7R8Z7K7</accession>
<evidence type="ECO:0000256" key="4">
    <source>
        <dbReference type="ARBA" id="ARBA00012276"/>
    </source>
</evidence>
<feature type="binding site" evidence="10">
    <location>
        <position position="504"/>
    </location>
    <ligand>
        <name>Zn(2+)</name>
        <dbReference type="ChEBI" id="CHEBI:29105"/>
        <label>1</label>
    </ligand>
</feature>
<comment type="cofactor">
    <cofactor evidence="1">
        <name>a divalent metal cation</name>
        <dbReference type="ChEBI" id="CHEBI:60240"/>
    </cofactor>
</comment>
<feature type="binding site" evidence="10">
    <location>
        <position position="505"/>
    </location>
    <ligand>
        <name>Zn(2+)</name>
        <dbReference type="ChEBI" id="CHEBI:29105"/>
        <label>2</label>
    </ligand>
</feature>
<evidence type="ECO:0000256" key="2">
    <source>
        <dbReference type="ARBA" id="ARBA00004703"/>
    </source>
</evidence>
<dbReference type="InterPro" id="IPR011006">
    <property type="entry name" value="CheY-like_superfamily"/>
</dbReference>
<dbReference type="SMART" id="SM00091">
    <property type="entry name" value="PAS"/>
    <property type="match status" value="1"/>
</dbReference>
<evidence type="ECO:0000256" key="7">
    <source>
        <dbReference type="ARBA" id="ARBA00023149"/>
    </source>
</evidence>
<dbReference type="Pfam" id="PF13426">
    <property type="entry name" value="PAS_9"/>
    <property type="match status" value="1"/>
</dbReference>
<dbReference type="CDD" id="cd00077">
    <property type="entry name" value="HDc"/>
    <property type="match status" value="1"/>
</dbReference>
<evidence type="ECO:0000256" key="1">
    <source>
        <dbReference type="ARBA" id="ARBA00001968"/>
    </source>
</evidence>
<evidence type="ECO:0000256" key="10">
    <source>
        <dbReference type="PIRSR" id="PIRSR623088-3"/>
    </source>
</evidence>
<evidence type="ECO:0000256" key="9">
    <source>
        <dbReference type="PIRSR" id="PIRSR623088-2"/>
    </source>
</evidence>
<dbReference type="GO" id="GO:0006198">
    <property type="term" value="P:cAMP catabolic process"/>
    <property type="evidence" value="ECO:0007669"/>
    <property type="project" value="UniProtKB-UniPathway"/>
</dbReference>
<dbReference type="SUPFAM" id="SSF109604">
    <property type="entry name" value="HD-domain/PDEase-like"/>
    <property type="match status" value="1"/>
</dbReference>
<dbReference type="Pfam" id="PF00233">
    <property type="entry name" value="PDEase_I"/>
    <property type="match status" value="1"/>
</dbReference>
<feature type="domain" description="PDEase" evidence="11">
    <location>
        <begin position="388"/>
        <end position="732"/>
    </location>
</feature>
<dbReference type="PANTHER" id="PTHR11347">
    <property type="entry name" value="CYCLIC NUCLEOTIDE PHOSPHODIESTERASE"/>
    <property type="match status" value="1"/>
</dbReference>
<feature type="binding site" evidence="10">
    <location>
        <position position="468"/>
    </location>
    <ligand>
        <name>Zn(2+)</name>
        <dbReference type="ChEBI" id="CHEBI:29105"/>
        <label>1</label>
    </ligand>
</feature>
<dbReference type="EC" id="3.1.4.53" evidence="4"/>
<sequence length="769" mass="86499">MASLIEVLLVFPKDDFNSDALWYASEKLGYECHLARTENAAVEVFESRHHDIIIVDNRYPRVMNGDKVCQNLRAAKGSKFTVIVAVVKRSLAEKDDPIVHNFLAVGYNRIFLETSSLGICMNELLTLEKSDVIPRANLAATQAFHLALNKCNELVHITNHEHTIEFVNQAVEYHMGFPRSAMVGKNLMEMCRLEVNELMVQELQKGREWEGVITWYTRTGERLILSGRVLPFSLPGRPPSLYVYVHESPTMSEKRSSQSIIPFSQQGFQASAAQRGSITSAGTRRQSLAKLYNLQIQAPITRIIELINSAQEEAAEPVVQILDKVIDIVRTTELYTPHMKERPIKLTDPVTSDLISALLMVRTSLHLGETLIPIKVGSGPRYSPKGTMYLAGSSKMKDLLDTALNWDFDIFSVEQISEKRPLVHVGMSLFLHFESHLALGCDESTLKNWLTIIELNYHSTNSYHNSSHGADVMQAAAGFLKTDRLMQTLDSLDRAICLIAAAAHDVDHPGKSSAFLCNSDSDLSLLYNDLSVLESHHAALTFKLTMSDERVNIFKGLERDTYKVVRQNIIDMILATEMTRHFEHLAKFVNVFCKGGIQDEENAEAKADQMDMLAYSPENMSLIKRMLIKCADVSNPTRPIASCVEWALRIAEEYFNQTDEEKANNLPVVMPLFDRSTCSIPKSQIGFMEFIIRDMFEAWEEQFLPGCRENLFDKLNHLTSSPERSVRGNPQTASRMHTLTNAMCSFGSQAANLQQIACSTNKALKKNPS</sequence>
<comment type="pathway">
    <text evidence="2">Purine metabolism; 3',5'-cyclic AMP degradation; AMP from 3',5'-cyclic AMP: step 1/1.</text>
</comment>
<evidence type="ECO:0000259" key="11">
    <source>
        <dbReference type="PROSITE" id="PS51845"/>
    </source>
</evidence>
<keyword evidence="5 10" id="KW-0479">Metal-binding</keyword>